<keyword evidence="4 7" id="KW-1133">Transmembrane helix</keyword>
<evidence type="ECO:0000256" key="7">
    <source>
        <dbReference type="SAM" id="Phobius"/>
    </source>
</evidence>
<dbReference type="InterPro" id="IPR008901">
    <property type="entry name" value="ACER"/>
</dbReference>
<keyword evidence="3" id="KW-0378">Hydrolase</keyword>
<comment type="caution">
    <text evidence="8">The sequence shown here is derived from an EMBL/GenBank/DDBJ whole genome shotgun (WGS) entry which is preliminary data.</text>
</comment>
<dbReference type="GO" id="GO:0016811">
    <property type="term" value="F:hydrolase activity, acting on carbon-nitrogen (but not peptide) bonds, in linear amides"/>
    <property type="evidence" value="ECO:0007669"/>
    <property type="project" value="InterPro"/>
</dbReference>
<sequence>MTLIIIFLIPPIAQPLSFHRFADSRTLLGIPNFGNVVSNIPFLVIGIYGLIRVARASVPAAIRCINLLLFAGVVLTGLGSAYYHWHPNNDTLVWDRIPMTIVFMSFLSATVAELVSRPLGARLLAPLLAVGAGSVLWWHYTEMMGRGDLRLYFWVQFYPMLAILLLLWLYYTPSIKVILPSLIWIIFWYVIAKVFEQLDYPIYQAIGMSGHTLKHLAAAVSTGYFVILFRKKYSSKTYPSITLKG</sequence>
<evidence type="ECO:0000256" key="6">
    <source>
        <dbReference type="PIRSR" id="PIRSR608901-2"/>
    </source>
</evidence>
<dbReference type="PANTHER" id="PTHR34368:SF1">
    <property type="entry name" value="OS01G0962200 PROTEIN"/>
    <property type="match status" value="1"/>
</dbReference>
<feature type="transmembrane region" description="Helical" evidence="7">
    <location>
        <begin position="37"/>
        <end position="54"/>
    </location>
</feature>
<accession>A0A8J2XVN8</accession>
<feature type="transmembrane region" description="Helical" evidence="7">
    <location>
        <begin position="212"/>
        <end position="229"/>
    </location>
</feature>
<feature type="transmembrane region" description="Helical" evidence="7">
    <location>
        <begin position="177"/>
        <end position="192"/>
    </location>
</feature>
<keyword evidence="6" id="KW-0862">Zinc</keyword>
<protein>
    <submittedName>
        <fullName evidence="8">Membrane protein</fullName>
    </submittedName>
</protein>
<dbReference type="Pfam" id="PF05875">
    <property type="entry name" value="Ceramidase"/>
    <property type="match status" value="1"/>
</dbReference>
<comment type="cofactor">
    <cofactor evidence="6">
        <name>Zn(2+)</name>
        <dbReference type="ChEBI" id="CHEBI:29105"/>
    </cofactor>
</comment>
<reference evidence="8" key="1">
    <citation type="journal article" date="2014" name="Int. J. Syst. Evol. Microbiol.">
        <title>Complete genome sequence of Corynebacterium casei LMG S-19264T (=DSM 44701T), isolated from a smear-ripened cheese.</title>
        <authorList>
            <consortium name="US DOE Joint Genome Institute (JGI-PGF)"/>
            <person name="Walter F."/>
            <person name="Albersmeier A."/>
            <person name="Kalinowski J."/>
            <person name="Ruckert C."/>
        </authorList>
    </citation>
    <scope>NUCLEOTIDE SEQUENCE</scope>
    <source>
        <strain evidence="8">CGMCC 1.15448</strain>
    </source>
</reference>
<organism evidence="8 9">
    <name type="scientific">Puia dinghuensis</name>
    <dbReference type="NCBI Taxonomy" id="1792502"/>
    <lineage>
        <taxon>Bacteria</taxon>
        <taxon>Pseudomonadati</taxon>
        <taxon>Bacteroidota</taxon>
        <taxon>Chitinophagia</taxon>
        <taxon>Chitinophagales</taxon>
        <taxon>Chitinophagaceae</taxon>
        <taxon>Puia</taxon>
    </lineage>
</organism>
<feature type="transmembrane region" description="Helical" evidence="7">
    <location>
        <begin position="152"/>
        <end position="170"/>
    </location>
</feature>
<comment type="subcellular location">
    <subcellularLocation>
        <location evidence="1">Membrane</location>
        <topology evidence="1">Multi-pass membrane protein</topology>
    </subcellularLocation>
</comment>
<evidence type="ECO:0000313" key="9">
    <source>
        <dbReference type="Proteomes" id="UP000607559"/>
    </source>
</evidence>
<feature type="transmembrane region" description="Helical" evidence="7">
    <location>
        <begin position="66"/>
        <end position="85"/>
    </location>
</feature>
<keyword evidence="5 7" id="KW-0472">Membrane</keyword>
<evidence type="ECO:0000256" key="4">
    <source>
        <dbReference type="ARBA" id="ARBA00022989"/>
    </source>
</evidence>
<evidence type="ECO:0000256" key="1">
    <source>
        <dbReference type="ARBA" id="ARBA00004141"/>
    </source>
</evidence>
<gene>
    <name evidence="8" type="ORF">GCM10011511_49700</name>
</gene>
<proteinExistence type="predicted"/>
<keyword evidence="6" id="KW-0479">Metal-binding</keyword>
<feature type="transmembrane region" description="Helical" evidence="7">
    <location>
        <begin position="123"/>
        <end position="140"/>
    </location>
</feature>
<reference evidence="8" key="2">
    <citation type="submission" date="2020-09" db="EMBL/GenBank/DDBJ databases">
        <authorList>
            <person name="Sun Q."/>
            <person name="Zhou Y."/>
        </authorList>
    </citation>
    <scope>NUCLEOTIDE SEQUENCE</scope>
    <source>
        <strain evidence="8">CGMCC 1.15448</strain>
    </source>
</reference>
<dbReference type="GO" id="GO:0006672">
    <property type="term" value="P:ceramide metabolic process"/>
    <property type="evidence" value="ECO:0007669"/>
    <property type="project" value="InterPro"/>
</dbReference>
<feature type="transmembrane region" description="Helical" evidence="7">
    <location>
        <begin position="97"/>
        <end position="116"/>
    </location>
</feature>
<dbReference type="PANTHER" id="PTHR34368">
    <property type="entry name" value="OS01G0962200 PROTEIN"/>
    <property type="match status" value="1"/>
</dbReference>
<evidence type="ECO:0000256" key="5">
    <source>
        <dbReference type="ARBA" id="ARBA00023136"/>
    </source>
</evidence>
<feature type="binding site" evidence="6">
    <location>
        <position position="84"/>
    </location>
    <ligand>
        <name>Zn(2+)</name>
        <dbReference type="ChEBI" id="CHEBI:29105"/>
        <note>catalytic</note>
    </ligand>
</feature>
<name>A0A8J2XVN8_9BACT</name>
<evidence type="ECO:0000256" key="2">
    <source>
        <dbReference type="ARBA" id="ARBA00022692"/>
    </source>
</evidence>
<evidence type="ECO:0000313" key="8">
    <source>
        <dbReference type="EMBL" id="GGB20046.1"/>
    </source>
</evidence>
<dbReference type="Proteomes" id="UP000607559">
    <property type="component" value="Unassembled WGS sequence"/>
</dbReference>
<dbReference type="GO" id="GO:0046872">
    <property type="term" value="F:metal ion binding"/>
    <property type="evidence" value="ECO:0007669"/>
    <property type="project" value="UniProtKB-KW"/>
</dbReference>
<keyword evidence="9" id="KW-1185">Reference proteome</keyword>
<dbReference type="EMBL" id="BMJC01000006">
    <property type="protein sequence ID" value="GGB20046.1"/>
    <property type="molecule type" value="Genomic_DNA"/>
</dbReference>
<evidence type="ECO:0000256" key="3">
    <source>
        <dbReference type="ARBA" id="ARBA00022801"/>
    </source>
</evidence>
<dbReference type="AlphaFoldDB" id="A0A8J2XVN8"/>
<keyword evidence="2 7" id="KW-0812">Transmembrane</keyword>
<dbReference type="GO" id="GO:0016020">
    <property type="term" value="C:membrane"/>
    <property type="evidence" value="ECO:0007669"/>
    <property type="project" value="UniProtKB-SubCell"/>
</dbReference>